<name>A0ACB8QG67_9AGAM</name>
<protein>
    <submittedName>
        <fullName evidence="1">Glycosyltransferase family 2 protein</fullName>
    </submittedName>
</protein>
<accession>A0ACB8QG67</accession>
<dbReference type="EMBL" id="MU273612">
    <property type="protein sequence ID" value="KAI0030632.1"/>
    <property type="molecule type" value="Genomic_DNA"/>
</dbReference>
<sequence>MCLHNPKELYVVVGGGGFIGSHLADRLLGRGDRVRIVDIKQGYVFGHLDKAEWLVGDVLDRAFCAQAVDGAHTVLHLAAIMGGMGVIHSDNGDAIYSLNHAMTQNLLVTCKMAGVKRFFYASSACVYPESLQADGNDVALTEHCVYQAGIPPSPQGLYGLEKYNSENLALMSTSFMDIYIARFHNVFGPYGSFDDGHEKVPAAFLRKAVAIALGAEPVFEIWGDGDQRRSFIFIDNAIDGVLRLLDFSFCKPLNIGSDSSISIQKLAELALECAGVDPSSVVFLYDTEKPTGVAARNSDNTLARRVLGWEPSATLREGMEKTEKWIRSEMTRAVGGMDEDGRRRYLHRCQSSRVVDLNAAITFAILLPITSRGLEKESDCLSHLKRFTRSLRQTTRASTHHVAGTRFAVHVFLAIDHDDEFLLGSESQGPNRAEEILRAEGLDDVSTLISPPAVPRGYVCELWRLLARRAFDEKCDYFVLMGDDVELLDDGWMGTAHDAFRALSQDNDAPAGFGCVAFTDKSFPGMPTFPIVSATHMEIFEGEVVPPIFKNQDGDPFLFQLYRRWGCSRMMDARLVNGVGGEGEARYQKESAKDWTFKTLSDATAKVDRWLKRMAPTVERKLTLDVIIPSYRVPLKLLEAILALDVSPTCTVMFIIIVDNPSSTCITELEDRFGLRPDVRIRVNAQNLGASLSRNRGLRESAAEWTFFLDDDVQPAPDLLIEAERAIRAAPDAAGFIGSVYFPSAATILTAAIYLAGVLYFWDIASKWGPSTDVPWGVTACLIARRDVPDGVGFSPVFPKTGGGEDIDFCRRKRACGGGKGFLPAPNVRAVHPWWDGGRPALRRFFMWSVGDGALIKMYPSLTYRDAVPNSAELLLLAAATAALGVFAVLVTEDTLLLLTSARLAACVFMANVSHDVYRHLWRDPARLANINTSVRGAGWFAAVLLSAVVRMSSEAGRTWGILCRRELDCLGKRFEWFAWRRGNGPMEEEKRNSAQRFCVVVLLFAMAIVVS</sequence>
<dbReference type="Proteomes" id="UP000814128">
    <property type="component" value="Unassembled WGS sequence"/>
</dbReference>
<reference evidence="1" key="1">
    <citation type="submission" date="2021-02" db="EMBL/GenBank/DDBJ databases">
        <authorList>
            <consortium name="DOE Joint Genome Institute"/>
            <person name="Ahrendt S."/>
            <person name="Looney B.P."/>
            <person name="Miyauchi S."/>
            <person name="Morin E."/>
            <person name="Drula E."/>
            <person name="Courty P.E."/>
            <person name="Chicoki N."/>
            <person name="Fauchery L."/>
            <person name="Kohler A."/>
            <person name="Kuo A."/>
            <person name="Labutti K."/>
            <person name="Pangilinan J."/>
            <person name="Lipzen A."/>
            <person name="Riley R."/>
            <person name="Andreopoulos W."/>
            <person name="He G."/>
            <person name="Johnson J."/>
            <person name="Barry K.W."/>
            <person name="Grigoriev I.V."/>
            <person name="Nagy L."/>
            <person name="Hibbett D."/>
            <person name="Henrissat B."/>
            <person name="Matheny P.B."/>
            <person name="Labbe J."/>
            <person name="Martin F."/>
        </authorList>
    </citation>
    <scope>NUCLEOTIDE SEQUENCE</scope>
    <source>
        <strain evidence="1">EC-137</strain>
    </source>
</reference>
<organism evidence="1 2">
    <name type="scientific">Vararia minispora EC-137</name>
    <dbReference type="NCBI Taxonomy" id="1314806"/>
    <lineage>
        <taxon>Eukaryota</taxon>
        <taxon>Fungi</taxon>
        <taxon>Dikarya</taxon>
        <taxon>Basidiomycota</taxon>
        <taxon>Agaricomycotina</taxon>
        <taxon>Agaricomycetes</taxon>
        <taxon>Russulales</taxon>
        <taxon>Lachnocladiaceae</taxon>
        <taxon>Vararia</taxon>
    </lineage>
</organism>
<keyword evidence="2" id="KW-1185">Reference proteome</keyword>
<gene>
    <name evidence="1" type="ORF">K488DRAFT_53839</name>
</gene>
<proteinExistence type="predicted"/>
<comment type="caution">
    <text evidence="1">The sequence shown here is derived from an EMBL/GenBank/DDBJ whole genome shotgun (WGS) entry which is preliminary data.</text>
</comment>
<evidence type="ECO:0000313" key="1">
    <source>
        <dbReference type="EMBL" id="KAI0030632.1"/>
    </source>
</evidence>
<reference evidence="1" key="2">
    <citation type="journal article" date="2022" name="New Phytol.">
        <title>Evolutionary transition to the ectomycorrhizal habit in the genomes of a hyperdiverse lineage of mushroom-forming fungi.</title>
        <authorList>
            <person name="Looney B."/>
            <person name="Miyauchi S."/>
            <person name="Morin E."/>
            <person name="Drula E."/>
            <person name="Courty P.E."/>
            <person name="Kohler A."/>
            <person name="Kuo A."/>
            <person name="LaButti K."/>
            <person name="Pangilinan J."/>
            <person name="Lipzen A."/>
            <person name="Riley R."/>
            <person name="Andreopoulos W."/>
            <person name="He G."/>
            <person name="Johnson J."/>
            <person name="Nolan M."/>
            <person name="Tritt A."/>
            <person name="Barry K.W."/>
            <person name="Grigoriev I.V."/>
            <person name="Nagy L.G."/>
            <person name="Hibbett D."/>
            <person name="Henrissat B."/>
            <person name="Matheny P.B."/>
            <person name="Labbe J."/>
            <person name="Martin F.M."/>
        </authorList>
    </citation>
    <scope>NUCLEOTIDE SEQUENCE</scope>
    <source>
        <strain evidence="1">EC-137</strain>
    </source>
</reference>
<evidence type="ECO:0000313" key="2">
    <source>
        <dbReference type="Proteomes" id="UP000814128"/>
    </source>
</evidence>